<organism evidence="3 4">
    <name type="scientific">Rubroshorea leprosula</name>
    <dbReference type="NCBI Taxonomy" id="152421"/>
    <lineage>
        <taxon>Eukaryota</taxon>
        <taxon>Viridiplantae</taxon>
        <taxon>Streptophyta</taxon>
        <taxon>Embryophyta</taxon>
        <taxon>Tracheophyta</taxon>
        <taxon>Spermatophyta</taxon>
        <taxon>Magnoliopsida</taxon>
        <taxon>eudicotyledons</taxon>
        <taxon>Gunneridae</taxon>
        <taxon>Pentapetalae</taxon>
        <taxon>rosids</taxon>
        <taxon>malvids</taxon>
        <taxon>Malvales</taxon>
        <taxon>Dipterocarpaceae</taxon>
        <taxon>Rubroshorea</taxon>
    </lineage>
</organism>
<dbReference type="PANTHER" id="PTHR23024:SF257">
    <property type="entry name" value="ALPHA_BETA HYDROLASE FOLD-3 DOMAIN-CONTAINING PROTEIN"/>
    <property type="match status" value="1"/>
</dbReference>
<evidence type="ECO:0000313" key="4">
    <source>
        <dbReference type="Proteomes" id="UP001054252"/>
    </source>
</evidence>
<protein>
    <recommendedName>
        <fullName evidence="2">Alpha/beta hydrolase fold-3 domain-containing protein</fullName>
    </recommendedName>
</protein>
<keyword evidence="4" id="KW-1185">Reference proteome</keyword>
<dbReference type="InterPro" id="IPR013094">
    <property type="entry name" value="AB_hydrolase_3"/>
</dbReference>
<proteinExistence type="inferred from homology"/>
<comment type="similarity">
    <text evidence="1">Belongs to the 'GDXG' lipolytic enzyme family.</text>
</comment>
<sequence length="304" mass="33195">MSSAADDQIAFQFLPRFRAYKDGRVERFFGSDVVPASTDSGDGVSSKDVKIDPETGVSARIFISASTKPDQKLPLVVYFHGGGFFMGSPFCSAYHNYVSQMSAKANAIVVSVDFRLAPEYPIPTAFEDSWASLKWVASHCNGKGPEPWLNGHADFGRVFLVGDSAGGNIVHNMAVQAGDEGLAGVKLLGICPIQPFFGSKDGEVSEYWKFVHPTARLNDPLITPTADSRLSRMGCSRVLIFIAEKDNLRERGVFYYETLKGSGWSGEVDVVETEGADHAFQLFNPESEKAVALMNKIVSFINQE</sequence>
<dbReference type="Gene3D" id="3.40.50.1820">
    <property type="entry name" value="alpha/beta hydrolase"/>
    <property type="match status" value="1"/>
</dbReference>
<accession>A0AAV5KD93</accession>
<dbReference type="AlphaFoldDB" id="A0AAV5KD93"/>
<dbReference type="GO" id="GO:0016787">
    <property type="term" value="F:hydrolase activity"/>
    <property type="evidence" value="ECO:0007669"/>
    <property type="project" value="InterPro"/>
</dbReference>
<comment type="caution">
    <text evidence="3">The sequence shown here is derived from an EMBL/GenBank/DDBJ whole genome shotgun (WGS) entry which is preliminary data.</text>
</comment>
<evidence type="ECO:0000259" key="2">
    <source>
        <dbReference type="Pfam" id="PF07859"/>
    </source>
</evidence>
<feature type="domain" description="Alpha/beta hydrolase fold-3" evidence="2">
    <location>
        <begin position="76"/>
        <end position="281"/>
    </location>
</feature>
<dbReference type="InterPro" id="IPR050466">
    <property type="entry name" value="Carboxylest/Gibb_receptor"/>
</dbReference>
<evidence type="ECO:0000256" key="1">
    <source>
        <dbReference type="ARBA" id="ARBA00010515"/>
    </source>
</evidence>
<reference evidence="3 4" key="1">
    <citation type="journal article" date="2021" name="Commun. Biol.">
        <title>The genome of Shorea leprosula (Dipterocarpaceae) highlights the ecological relevance of drought in aseasonal tropical rainforests.</title>
        <authorList>
            <person name="Ng K.K.S."/>
            <person name="Kobayashi M.J."/>
            <person name="Fawcett J.A."/>
            <person name="Hatakeyama M."/>
            <person name="Paape T."/>
            <person name="Ng C.H."/>
            <person name="Ang C.C."/>
            <person name="Tnah L.H."/>
            <person name="Lee C.T."/>
            <person name="Nishiyama T."/>
            <person name="Sese J."/>
            <person name="O'Brien M.J."/>
            <person name="Copetti D."/>
            <person name="Mohd Noor M.I."/>
            <person name="Ong R.C."/>
            <person name="Putra M."/>
            <person name="Sireger I.Z."/>
            <person name="Indrioko S."/>
            <person name="Kosugi Y."/>
            <person name="Izuno A."/>
            <person name="Isagi Y."/>
            <person name="Lee S.L."/>
            <person name="Shimizu K.K."/>
        </authorList>
    </citation>
    <scope>NUCLEOTIDE SEQUENCE [LARGE SCALE GENOMIC DNA]</scope>
    <source>
        <strain evidence="3">214</strain>
    </source>
</reference>
<gene>
    <name evidence="3" type="ORF">SLEP1_g32358</name>
</gene>
<evidence type="ECO:0000313" key="3">
    <source>
        <dbReference type="EMBL" id="GKV22490.1"/>
    </source>
</evidence>
<dbReference type="EMBL" id="BPVZ01000060">
    <property type="protein sequence ID" value="GKV22490.1"/>
    <property type="molecule type" value="Genomic_DNA"/>
</dbReference>
<dbReference type="Pfam" id="PF07859">
    <property type="entry name" value="Abhydrolase_3"/>
    <property type="match status" value="1"/>
</dbReference>
<dbReference type="Proteomes" id="UP001054252">
    <property type="component" value="Unassembled WGS sequence"/>
</dbReference>
<dbReference type="PANTHER" id="PTHR23024">
    <property type="entry name" value="ARYLACETAMIDE DEACETYLASE"/>
    <property type="match status" value="1"/>
</dbReference>
<dbReference type="SUPFAM" id="SSF53474">
    <property type="entry name" value="alpha/beta-Hydrolases"/>
    <property type="match status" value="1"/>
</dbReference>
<dbReference type="InterPro" id="IPR029058">
    <property type="entry name" value="AB_hydrolase_fold"/>
</dbReference>
<name>A0AAV5KD93_9ROSI</name>